<protein>
    <submittedName>
        <fullName evidence="1">Uncharacterized protein</fullName>
    </submittedName>
</protein>
<evidence type="ECO:0000313" key="1">
    <source>
        <dbReference type="EMBL" id="OWZ03242.1"/>
    </source>
</evidence>
<organism evidence="1 2">
    <name type="scientific">Phytophthora megakarya</name>
    <dbReference type="NCBI Taxonomy" id="4795"/>
    <lineage>
        <taxon>Eukaryota</taxon>
        <taxon>Sar</taxon>
        <taxon>Stramenopiles</taxon>
        <taxon>Oomycota</taxon>
        <taxon>Peronosporomycetes</taxon>
        <taxon>Peronosporales</taxon>
        <taxon>Peronosporaceae</taxon>
        <taxon>Phytophthora</taxon>
    </lineage>
</organism>
<gene>
    <name evidence="1" type="ORF">PHMEG_00025063</name>
</gene>
<reference evidence="2" key="1">
    <citation type="submission" date="2017-03" db="EMBL/GenBank/DDBJ databases">
        <title>Phytopthora megakarya and P. palmivora, two closely related causual agents of cacao black pod achieved similar genome size and gene model numbers by different mechanisms.</title>
        <authorList>
            <person name="Ali S."/>
            <person name="Shao J."/>
            <person name="Larry D.J."/>
            <person name="Kronmiller B."/>
            <person name="Shen D."/>
            <person name="Strem M.D."/>
            <person name="Melnick R.L."/>
            <person name="Guiltinan M.J."/>
            <person name="Tyler B.M."/>
            <person name="Meinhardt L.W."/>
            <person name="Bailey B.A."/>
        </authorList>
    </citation>
    <scope>NUCLEOTIDE SEQUENCE [LARGE SCALE GENOMIC DNA]</scope>
    <source>
        <strain evidence="2">zdho120</strain>
    </source>
</reference>
<keyword evidence="2" id="KW-1185">Reference proteome</keyword>
<proteinExistence type="predicted"/>
<dbReference type="EMBL" id="NBNE01005636">
    <property type="protein sequence ID" value="OWZ03242.1"/>
    <property type="molecule type" value="Genomic_DNA"/>
</dbReference>
<name>A0A225VD37_9STRA</name>
<dbReference type="AlphaFoldDB" id="A0A225VD37"/>
<evidence type="ECO:0000313" key="2">
    <source>
        <dbReference type="Proteomes" id="UP000198211"/>
    </source>
</evidence>
<dbReference type="OrthoDB" id="89966at2759"/>
<sequence length="61" mass="6954">MQRMFASAVAKVEPVDIRVMIEWEDSVESDLAQIRRGDLFVEECEYHEGGGSYCTTSLLVR</sequence>
<accession>A0A225VD37</accession>
<dbReference type="Proteomes" id="UP000198211">
    <property type="component" value="Unassembled WGS sequence"/>
</dbReference>
<comment type="caution">
    <text evidence="1">The sequence shown here is derived from an EMBL/GenBank/DDBJ whole genome shotgun (WGS) entry which is preliminary data.</text>
</comment>